<sequence>MLATRKKPRLTREAMLNSRPARNELLTWETNETGEAQITVARSESWKTRILSKVFYIPLERTITLDSVGTDVWNMCDGDTSVSAMIQGLQDRYKLDRKEAEVSLLSYLKTLGQKNFVGFLIDDPRKANDSCEASDRSSSGSSKGKASGKKW</sequence>
<dbReference type="AlphaFoldDB" id="A0A382JZD5"/>
<gene>
    <name evidence="2" type="ORF">METZ01_LOCUS269081</name>
</gene>
<protein>
    <recommendedName>
        <fullName evidence="3">PqqD family protein</fullName>
    </recommendedName>
</protein>
<dbReference type="InterPro" id="IPR008792">
    <property type="entry name" value="PQQD"/>
</dbReference>
<dbReference type="InterPro" id="IPR041881">
    <property type="entry name" value="PqqD_sf"/>
</dbReference>
<accession>A0A382JZD5</accession>
<feature type="region of interest" description="Disordered" evidence="1">
    <location>
        <begin position="127"/>
        <end position="151"/>
    </location>
</feature>
<reference evidence="2" key="1">
    <citation type="submission" date="2018-05" db="EMBL/GenBank/DDBJ databases">
        <authorList>
            <person name="Lanie J.A."/>
            <person name="Ng W.-L."/>
            <person name="Kazmierczak K.M."/>
            <person name="Andrzejewski T.M."/>
            <person name="Davidsen T.M."/>
            <person name="Wayne K.J."/>
            <person name="Tettelin H."/>
            <person name="Glass J.I."/>
            <person name="Rusch D."/>
            <person name="Podicherti R."/>
            <person name="Tsui H.-C.T."/>
            <person name="Winkler M.E."/>
        </authorList>
    </citation>
    <scope>NUCLEOTIDE SEQUENCE</scope>
</reference>
<evidence type="ECO:0000313" key="2">
    <source>
        <dbReference type="EMBL" id="SVC16227.1"/>
    </source>
</evidence>
<evidence type="ECO:0008006" key="3">
    <source>
        <dbReference type="Google" id="ProtNLM"/>
    </source>
</evidence>
<organism evidence="2">
    <name type="scientific">marine metagenome</name>
    <dbReference type="NCBI Taxonomy" id="408172"/>
    <lineage>
        <taxon>unclassified sequences</taxon>
        <taxon>metagenomes</taxon>
        <taxon>ecological metagenomes</taxon>
    </lineage>
</organism>
<dbReference type="Gene3D" id="1.10.10.1150">
    <property type="entry name" value="Coenzyme PQQ synthesis protein D (PqqD)"/>
    <property type="match status" value="1"/>
</dbReference>
<evidence type="ECO:0000256" key="1">
    <source>
        <dbReference type="SAM" id="MobiDB-lite"/>
    </source>
</evidence>
<dbReference type="Pfam" id="PF05402">
    <property type="entry name" value="PqqD"/>
    <property type="match status" value="1"/>
</dbReference>
<dbReference type="EMBL" id="UINC01076760">
    <property type="protein sequence ID" value="SVC16227.1"/>
    <property type="molecule type" value="Genomic_DNA"/>
</dbReference>
<proteinExistence type="predicted"/>
<name>A0A382JZD5_9ZZZZ</name>